<reference evidence="1 2" key="1">
    <citation type="submission" date="2015-11" db="EMBL/GenBank/DDBJ databases">
        <title>Genomic analysis of 38 Legionella species identifies large and diverse effector repertoires.</title>
        <authorList>
            <person name="Burstein D."/>
            <person name="Amaro F."/>
            <person name="Zusman T."/>
            <person name="Lifshitz Z."/>
            <person name="Cohen O."/>
            <person name="Gilbert J.A."/>
            <person name="Pupko T."/>
            <person name="Shuman H.A."/>
            <person name="Segal G."/>
        </authorList>
    </citation>
    <scope>NUCLEOTIDE SEQUENCE [LARGE SCALE GENOMIC DNA]</scope>
    <source>
        <strain evidence="1 2">ATCC 49180</strain>
    </source>
</reference>
<dbReference type="STRING" id="40335.Ltuc_2492"/>
<comment type="caution">
    <text evidence="1">The sequence shown here is derived from an EMBL/GenBank/DDBJ whole genome shotgun (WGS) entry which is preliminary data.</text>
</comment>
<name>A0A0W0ZSF3_9GAMM</name>
<dbReference type="RefSeq" id="WP_058521714.1">
    <property type="nucleotide sequence ID" value="NZ_CAAAIP010000004.1"/>
</dbReference>
<protein>
    <recommendedName>
        <fullName evidence="3">Ankyrin repeats (3 copies)</fullName>
    </recommendedName>
</protein>
<proteinExistence type="predicted"/>
<dbReference type="EMBL" id="LNZA01000004">
    <property type="protein sequence ID" value="KTD71886.1"/>
    <property type="molecule type" value="Genomic_DNA"/>
</dbReference>
<gene>
    <name evidence="1" type="ORF">Ltuc_2492</name>
</gene>
<dbReference type="Proteomes" id="UP000054693">
    <property type="component" value="Unassembled WGS sequence"/>
</dbReference>
<evidence type="ECO:0000313" key="2">
    <source>
        <dbReference type="Proteomes" id="UP000054693"/>
    </source>
</evidence>
<evidence type="ECO:0008006" key="3">
    <source>
        <dbReference type="Google" id="ProtNLM"/>
    </source>
</evidence>
<dbReference type="AlphaFoldDB" id="A0A0W0ZSF3"/>
<sequence>MDKRKPFYALDENRINQLKKRVENSGFSKEFWSKVLLEDYNINTNTRSINNDYAQIYENLYALEKIKESPLLSVPTQLFIQNNKDYELFLSLIDNNVDEFRALLEKNHYNNDELKAFQELAAFFGSLEILACIPNLPFDNNTLNMAILSGKYTSMRLRYFTKYCMPAYDSINFAIHSLNLGLLQELIEVYNLKPSSDNLVVAAATGDRDIFQFLLSKGIKPKGKLVLETALKHNQEIAELIIHHFNTDNQNTI</sequence>
<accession>A0A0W0ZSF3</accession>
<evidence type="ECO:0000313" key="1">
    <source>
        <dbReference type="EMBL" id="KTD71886.1"/>
    </source>
</evidence>
<organism evidence="1 2">
    <name type="scientific">Legionella tucsonensis</name>
    <dbReference type="NCBI Taxonomy" id="40335"/>
    <lineage>
        <taxon>Bacteria</taxon>
        <taxon>Pseudomonadati</taxon>
        <taxon>Pseudomonadota</taxon>
        <taxon>Gammaproteobacteria</taxon>
        <taxon>Legionellales</taxon>
        <taxon>Legionellaceae</taxon>
        <taxon>Legionella</taxon>
    </lineage>
</organism>
<keyword evidence="2" id="KW-1185">Reference proteome</keyword>
<dbReference type="PATRIC" id="fig|40335.7.peg.2657"/>